<sequence>MEHIPANRLASLDILRGFDLFLLVFFQPVLVVLGHHLNLPWFKEVLWQFDHEVWVGFRFWDLVMPLFLFMTGVSMPFSFAKFRDNSDKGRVYRKILKRFLLLFIFGMIVQGNLLGLNPQHLYLYSNTLQAIATGYLIAAILLLNCSFRLQIFITILLFLTYWIPMTFLGDFTPDGNFAEKLDCRVLGRFRDGTSWNADGSWSFSPSYHYTWIWSSLTFGVTVMLGTFAGKMMKDGKGGKRKVAIRLFIVGLALLALAGVWSLQMPVIKRLWTCSMTLLSGGYCFLLMGLFYYWIDYKGNTLELNWLKIYGMNSITAYVLGEVINFRSIVASVSYGLEPYLGKYYSVWLTFGNYLILFFILRTMYKKRIFLRI</sequence>
<feature type="transmembrane region" description="Helical" evidence="1">
    <location>
        <begin position="59"/>
        <end position="79"/>
    </location>
</feature>
<protein>
    <submittedName>
        <fullName evidence="3">DUF5009 domain-containing protein</fullName>
    </submittedName>
</protein>
<proteinExistence type="predicted"/>
<feature type="transmembrane region" description="Helical" evidence="1">
    <location>
        <begin position="122"/>
        <end position="142"/>
    </location>
</feature>
<evidence type="ECO:0000313" key="3">
    <source>
        <dbReference type="EMBL" id="RHN10501.1"/>
    </source>
</evidence>
<dbReference type="Pfam" id="PF16401">
    <property type="entry name" value="DUF5009"/>
    <property type="match status" value="1"/>
</dbReference>
<accession>A0AB37MHU0</accession>
<feature type="transmembrane region" description="Helical" evidence="1">
    <location>
        <begin position="274"/>
        <end position="294"/>
    </location>
</feature>
<feature type="domain" description="DUF5009" evidence="2">
    <location>
        <begin position="9"/>
        <end position="108"/>
    </location>
</feature>
<feature type="transmembrane region" description="Helical" evidence="1">
    <location>
        <begin position="242"/>
        <end position="262"/>
    </location>
</feature>
<dbReference type="RefSeq" id="WP_118476789.1">
    <property type="nucleotide sequence ID" value="NZ_JAQCXL010000003.1"/>
</dbReference>
<feature type="transmembrane region" description="Helical" evidence="1">
    <location>
        <begin position="211"/>
        <end position="230"/>
    </location>
</feature>
<feature type="transmembrane region" description="Helical" evidence="1">
    <location>
        <begin position="20"/>
        <end position="39"/>
    </location>
</feature>
<dbReference type="PANTHER" id="PTHR31061:SF24">
    <property type="entry name" value="LD22376P"/>
    <property type="match status" value="1"/>
</dbReference>
<dbReference type="Proteomes" id="UP000286003">
    <property type="component" value="Unassembled WGS sequence"/>
</dbReference>
<name>A0AB37MHU0_9BACE</name>
<dbReference type="AlphaFoldDB" id="A0AB37MHU0"/>
<keyword evidence="1" id="KW-0472">Membrane</keyword>
<dbReference type="PANTHER" id="PTHR31061">
    <property type="entry name" value="LD22376P"/>
    <property type="match status" value="1"/>
</dbReference>
<evidence type="ECO:0000259" key="2">
    <source>
        <dbReference type="Pfam" id="PF16401"/>
    </source>
</evidence>
<keyword evidence="1" id="KW-1133">Transmembrane helix</keyword>
<keyword evidence="1" id="KW-0812">Transmembrane</keyword>
<feature type="transmembrane region" description="Helical" evidence="1">
    <location>
        <begin position="314"/>
        <end position="334"/>
    </location>
</feature>
<organism evidence="3 4">
    <name type="scientific">Bacteroides intestinalis</name>
    <dbReference type="NCBI Taxonomy" id="329854"/>
    <lineage>
        <taxon>Bacteria</taxon>
        <taxon>Pseudomonadati</taxon>
        <taxon>Bacteroidota</taxon>
        <taxon>Bacteroidia</taxon>
        <taxon>Bacteroidales</taxon>
        <taxon>Bacteroidaceae</taxon>
        <taxon>Bacteroides</taxon>
    </lineage>
</organism>
<feature type="transmembrane region" description="Helical" evidence="1">
    <location>
        <begin position="149"/>
        <end position="168"/>
    </location>
</feature>
<evidence type="ECO:0000313" key="4">
    <source>
        <dbReference type="Proteomes" id="UP000286003"/>
    </source>
</evidence>
<feature type="transmembrane region" description="Helical" evidence="1">
    <location>
        <begin position="99"/>
        <end position="116"/>
    </location>
</feature>
<reference evidence="3 4" key="1">
    <citation type="submission" date="2018-08" db="EMBL/GenBank/DDBJ databases">
        <title>A genome reference for cultivated species of the human gut microbiota.</title>
        <authorList>
            <person name="Zou Y."/>
            <person name="Xue W."/>
            <person name="Luo G."/>
        </authorList>
    </citation>
    <scope>NUCLEOTIDE SEQUENCE [LARGE SCALE GENOMIC DNA]</scope>
    <source>
        <strain evidence="3 4">AF31-23</strain>
    </source>
</reference>
<gene>
    <name evidence="3" type="ORF">DWZ32_00315</name>
</gene>
<dbReference type="EMBL" id="QRQM01000001">
    <property type="protein sequence ID" value="RHN10501.1"/>
    <property type="molecule type" value="Genomic_DNA"/>
</dbReference>
<evidence type="ECO:0000256" key="1">
    <source>
        <dbReference type="SAM" id="Phobius"/>
    </source>
</evidence>
<feature type="transmembrane region" description="Helical" evidence="1">
    <location>
        <begin position="346"/>
        <end position="364"/>
    </location>
</feature>
<dbReference type="InterPro" id="IPR032176">
    <property type="entry name" value="DUF5009"/>
</dbReference>
<comment type="caution">
    <text evidence="3">The sequence shown here is derived from an EMBL/GenBank/DDBJ whole genome shotgun (WGS) entry which is preliminary data.</text>
</comment>